<dbReference type="GO" id="GO:0003723">
    <property type="term" value="F:RNA binding"/>
    <property type="evidence" value="ECO:0007669"/>
    <property type="project" value="InterPro"/>
</dbReference>
<dbReference type="SUPFAM" id="SSF55120">
    <property type="entry name" value="Pseudouridine synthase"/>
    <property type="match status" value="1"/>
</dbReference>
<evidence type="ECO:0000256" key="2">
    <source>
        <dbReference type="ARBA" id="ARBA00001896"/>
    </source>
</evidence>
<keyword evidence="10" id="KW-1185">Reference proteome</keyword>
<dbReference type="Proteomes" id="UP000050640">
    <property type="component" value="Unplaced"/>
</dbReference>
<evidence type="ECO:0000256" key="7">
    <source>
        <dbReference type="ARBA" id="ARBA00041563"/>
    </source>
</evidence>
<dbReference type="WBParaSite" id="EEL_0001021601-mRNA-1">
    <property type="protein sequence ID" value="EEL_0001021601-mRNA-1"/>
    <property type="gene ID" value="EEL_0001021601"/>
</dbReference>
<evidence type="ECO:0000313" key="10">
    <source>
        <dbReference type="Proteomes" id="UP000050640"/>
    </source>
</evidence>
<evidence type="ECO:0000313" key="11">
    <source>
        <dbReference type="WBParaSite" id="EEL_0001021601-mRNA-1"/>
    </source>
</evidence>
<evidence type="ECO:0000256" key="5">
    <source>
        <dbReference type="ARBA" id="ARBA00036943"/>
    </source>
</evidence>
<dbReference type="Pfam" id="PF00849">
    <property type="entry name" value="PseudoU_synth_2"/>
    <property type="match status" value="1"/>
</dbReference>
<comment type="catalytic activity">
    <reaction evidence="2">
        <text>uridine in 5S rRNA = pseudouridine in 5S rRNA</text>
        <dbReference type="Rhea" id="RHEA:47036"/>
        <dbReference type="Rhea" id="RHEA-COMP:11730"/>
        <dbReference type="Rhea" id="RHEA-COMP:11731"/>
        <dbReference type="ChEBI" id="CHEBI:65314"/>
        <dbReference type="ChEBI" id="CHEBI:65315"/>
    </reaction>
</comment>
<evidence type="ECO:0000256" key="3">
    <source>
        <dbReference type="ARBA" id="ARBA00010876"/>
    </source>
</evidence>
<keyword evidence="4" id="KW-0413">Isomerase</keyword>
<comment type="similarity">
    <text evidence="3">Belongs to the pseudouridine synthase RluA family.</text>
</comment>
<dbReference type="STRING" id="1147741.A0A0R3S5Z4"/>
<dbReference type="AlphaFoldDB" id="A0A0R3S5Z4"/>
<accession>A0A0R3S5Z4</accession>
<dbReference type="Gene3D" id="3.30.2350.10">
    <property type="entry name" value="Pseudouridine synthase"/>
    <property type="match status" value="1"/>
</dbReference>
<comment type="catalytic activity">
    <reaction evidence="5">
        <text>a uridine in tRNA = a pseudouridine in tRNA</text>
        <dbReference type="Rhea" id="RHEA:54572"/>
        <dbReference type="Rhea" id="RHEA-COMP:13339"/>
        <dbReference type="Rhea" id="RHEA-COMP:13934"/>
        <dbReference type="ChEBI" id="CHEBI:65314"/>
        <dbReference type="ChEBI" id="CHEBI:65315"/>
    </reaction>
</comment>
<reference evidence="11" key="1">
    <citation type="submission" date="2017-02" db="UniProtKB">
        <authorList>
            <consortium name="WormBaseParasite"/>
        </authorList>
    </citation>
    <scope>IDENTIFICATION</scope>
</reference>
<dbReference type="InterPro" id="IPR006145">
    <property type="entry name" value="PsdUridine_synth_RsuA/RluA"/>
</dbReference>
<comment type="catalytic activity">
    <reaction evidence="1">
        <text>a uridine in mRNA = a pseudouridine in mRNA</text>
        <dbReference type="Rhea" id="RHEA:56644"/>
        <dbReference type="Rhea" id="RHEA-COMP:14658"/>
        <dbReference type="Rhea" id="RHEA-COMP:14659"/>
        <dbReference type="ChEBI" id="CHEBI:65314"/>
        <dbReference type="ChEBI" id="CHEBI:65315"/>
    </reaction>
</comment>
<dbReference type="GO" id="GO:0001522">
    <property type="term" value="P:pseudouridine synthesis"/>
    <property type="evidence" value="ECO:0007669"/>
    <property type="project" value="InterPro"/>
</dbReference>
<protein>
    <recommendedName>
        <fullName evidence="6">Pseudouridylate synthase RPUSD4, mitochondrial</fullName>
    </recommendedName>
    <alternativeName>
        <fullName evidence="7">RNA pseudouridylate synthase domain-containing protein 4</fullName>
    </alternativeName>
</protein>
<evidence type="ECO:0000256" key="8">
    <source>
        <dbReference type="SAM" id="MobiDB-lite"/>
    </source>
</evidence>
<evidence type="ECO:0000256" key="6">
    <source>
        <dbReference type="ARBA" id="ARBA00039953"/>
    </source>
</evidence>
<sequence>MVHKMDEKDDFFGIHDATEAPLPRHMEAAIILRPEVGLFWIKISFKHFLSNRFYLDRKREMTGDSDSSNTAVDSSGIDYIDSLYFGDFEDIKIDREENSKINNAAFDTSGIDYIDALYFGDLLNNGAVQNANKSYHNFWLVTKSAEKKNTRIYQLVPQHPLDQSSNDLVEDSNEDTGYGGNNSDANDENIRSFELLDPKIHKDIGLKKIWEQIQPVWKMNDEDLVNVMAGRIIYEDEELIAFDKPYQMACSNAPSNQAELLRILPQLSSRIAPYVDCLRIIKSTAKSVTGVTLFAKNQSAQKKVKALYDNGSVEQCYHVITNMAPTRHKAVISIPLVKCRRKNNNYMMLPLSANNNDEITPIIEASTHYRVLKHDSKNHTSYMECVVNRDVPEQIRAHLGIGIACPIIGDIKYNFSRREAGRGIPPRLSDITLQDLNIAGNSFRRLPMYIHLKEVIIPLSKQSSQKIHICAPIPSFFTYTLNKLRLLRK</sequence>
<dbReference type="PANTHER" id="PTHR21600:SF83">
    <property type="entry name" value="PSEUDOURIDYLATE SYNTHASE RPUSD4, MITOCHONDRIAL"/>
    <property type="match status" value="1"/>
</dbReference>
<feature type="region of interest" description="Disordered" evidence="8">
    <location>
        <begin position="162"/>
        <end position="184"/>
    </location>
</feature>
<feature type="domain" description="Pseudouridine synthase RsuA/RluA-like" evidence="9">
    <location>
        <begin position="239"/>
        <end position="399"/>
    </location>
</feature>
<evidence type="ECO:0000259" key="9">
    <source>
        <dbReference type="Pfam" id="PF00849"/>
    </source>
</evidence>
<organism evidence="10 11">
    <name type="scientific">Elaeophora elaphi</name>
    <dbReference type="NCBI Taxonomy" id="1147741"/>
    <lineage>
        <taxon>Eukaryota</taxon>
        <taxon>Metazoa</taxon>
        <taxon>Ecdysozoa</taxon>
        <taxon>Nematoda</taxon>
        <taxon>Chromadorea</taxon>
        <taxon>Rhabditida</taxon>
        <taxon>Spirurina</taxon>
        <taxon>Spiruromorpha</taxon>
        <taxon>Filarioidea</taxon>
        <taxon>Onchocercidae</taxon>
        <taxon>Elaeophora</taxon>
    </lineage>
</organism>
<evidence type="ECO:0000256" key="1">
    <source>
        <dbReference type="ARBA" id="ARBA00001166"/>
    </source>
</evidence>
<dbReference type="InterPro" id="IPR020103">
    <property type="entry name" value="PsdUridine_synth_cat_dom_sf"/>
</dbReference>
<dbReference type="InterPro" id="IPR050188">
    <property type="entry name" value="RluA_PseudoU_synthase"/>
</dbReference>
<evidence type="ECO:0000256" key="4">
    <source>
        <dbReference type="ARBA" id="ARBA00023235"/>
    </source>
</evidence>
<dbReference type="PANTHER" id="PTHR21600">
    <property type="entry name" value="MITOCHONDRIAL RNA PSEUDOURIDINE SYNTHASE"/>
    <property type="match status" value="1"/>
</dbReference>
<proteinExistence type="inferred from homology"/>
<dbReference type="GO" id="GO:0009982">
    <property type="term" value="F:pseudouridine synthase activity"/>
    <property type="evidence" value="ECO:0007669"/>
    <property type="project" value="InterPro"/>
</dbReference>
<name>A0A0R3S5Z4_9BILA</name>